<evidence type="ECO:0000256" key="1">
    <source>
        <dbReference type="SAM" id="Phobius"/>
    </source>
</evidence>
<dbReference type="Gramene" id="CDP17730">
    <property type="protein sequence ID" value="CDP17730"/>
    <property type="gene ID" value="GSCOC_T00006660001"/>
</dbReference>
<keyword evidence="1" id="KW-0472">Membrane</keyword>
<keyword evidence="1" id="KW-0812">Transmembrane</keyword>
<reference evidence="3" key="1">
    <citation type="journal article" date="2014" name="Science">
        <title>The coffee genome provides insight into the convergent evolution of caffeine biosynthesis.</title>
        <authorList>
            <person name="Denoeud F."/>
            <person name="Carretero-Paulet L."/>
            <person name="Dereeper A."/>
            <person name="Droc G."/>
            <person name="Guyot R."/>
            <person name="Pietrella M."/>
            <person name="Zheng C."/>
            <person name="Alberti A."/>
            <person name="Anthony F."/>
            <person name="Aprea G."/>
            <person name="Aury J.M."/>
            <person name="Bento P."/>
            <person name="Bernard M."/>
            <person name="Bocs S."/>
            <person name="Campa C."/>
            <person name="Cenci A."/>
            <person name="Combes M.C."/>
            <person name="Crouzillat D."/>
            <person name="Da Silva C."/>
            <person name="Daddiego L."/>
            <person name="De Bellis F."/>
            <person name="Dussert S."/>
            <person name="Garsmeur O."/>
            <person name="Gayraud T."/>
            <person name="Guignon V."/>
            <person name="Jahn K."/>
            <person name="Jamilloux V."/>
            <person name="Joet T."/>
            <person name="Labadie K."/>
            <person name="Lan T."/>
            <person name="Leclercq J."/>
            <person name="Lepelley M."/>
            <person name="Leroy T."/>
            <person name="Li L.T."/>
            <person name="Librado P."/>
            <person name="Lopez L."/>
            <person name="Munoz A."/>
            <person name="Noel B."/>
            <person name="Pallavicini A."/>
            <person name="Perrotta G."/>
            <person name="Poncet V."/>
            <person name="Pot D."/>
            <person name="Priyono X."/>
            <person name="Rigoreau M."/>
            <person name="Rouard M."/>
            <person name="Rozas J."/>
            <person name="Tranchant-Dubreuil C."/>
            <person name="VanBuren R."/>
            <person name="Zhang Q."/>
            <person name="Andrade A.C."/>
            <person name="Argout X."/>
            <person name="Bertrand B."/>
            <person name="de Kochko A."/>
            <person name="Graziosi G."/>
            <person name="Henry R.J."/>
            <person name="Jayarama X."/>
            <person name="Ming R."/>
            <person name="Nagai C."/>
            <person name="Rounsley S."/>
            <person name="Sankoff D."/>
            <person name="Giuliano G."/>
            <person name="Albert V.A."/>
            <person name="Wincker P."/>
            <person name="Lashermes P."/>
        </authorList>
    </citation>
    <scope>NUCLEOTIDE SEQUENCE [LARGE SCALE GENOMIC DNA]</scope>
    <source>
        <strain evidence="3">cv. DH200-94</strain>
    </source>
</reference>
<dbReference type="Proteomes" id="UP000295252">
    <property type="component" value="Unassembled WGS sequence"/>
</dbReference>
<organism evidence="2 3">
    <name type="scientific">Coffea canephora</name>
    <name type="common">Robusta coffee</name>
    <dbReference type="NCBI Taxonomy" id="49390"/>
    <lineage>
        <taxon>Eukaryota</taxon>
        <taxon>Viridiplantae</taxon>
        <taxon>Streptophyta</taxon>
        <taxon>Embryophyta</taxon>
        <taxon>Tracheophyta</taxon>
        <taxon>Spermatophyta</taxon>
        <taxon>Magnoliopsida</taxon>
        <taxon>eudicotyledons</taxon>
        <taxon>Gunneridae</taxon>
        <taxon>Pentapetalae</taxon>
        <taxon>asterids</taxon>
        <taxon>lamiids</taxon>
        <taxon>Gentianales</taxon>
        <taxon>Rubiaceae</taxon>
        <taxon>Ixoroideae</taxon>
        <taxon>Gardenieae complex</taxon>
        <taxon>Bertiereae - Coffeeae clade</taxon>
        <taxon>Coffeeae</taxon>
        <taxon>Coffea</taxon>
    </lineage>
</organism>
<evidence type="ECO:0000313" key="2">
    <source>
        <dbReference type="EMBL" id="CDP17730.1"/>
    </source>
</evidence>
<dbReference type="InParanoid" id="A0A068VAC1"/>
<evidence type="ECO:0000313" key="3">
    <source>
        <dbReference type="Proteomes" id="UP000295252"/>
    </source>
</evidence>
<sequence length="58" mass="6752">MQPREDHHRETWRAILLPCVSSFFISGVRSIIDSQKTIHMVTNPKSPFAEIKFHVNDC</sequence>
<accession>A0A068VAC1</accession>
<dbReference type="AlphaFoldDB" id="A0A068VAC1"/>
<feature type="transmembrane region" description="Helical" evidence="1">
    <location>
        <begin position="12"/>
        <end position="32"/>
    </location>
</feature>
<name>A0A068VAC1_COFCA</name>
<keyword evidence="3" id="KW-1185">Reference proteome</keyword>
<dbReference type="EMBL" id="HG739261">
    <property type="protein sequence ID" value="CDP17730.1"/>
    <property type="molecule type" value="Genomic_DNA"/>
</dbReference>
<protein>
    <submittedName>
        <fullName evidence="2">DH200=94 genomic scaffold, scaffold_177</fullName>
    </submittedName>
</protein>
<gene>
    <name evidence="2" type="ORF">GSCOC_T00006660001</name>
</gene>
<proteinExistence type="predicted"/>
<keyword evidence="1" id="KW-1133">Transmembrane helix</keyword>